<dbReference type="Pfam" id="PF05337">
    <property type="entry name" value="CSF-1"/>
    <property type="match status" value="1"/>
</dbReference>
<dbReference type="OrthoDB" id="8593133at2759"/>
<accession>A0A7J5ZIR7</accession>
<sequence>MHLSEECKFHLLGSMSQMNLYTSAHILHQIQVKSVCVVVLLYIPLSMMHIPGPCRHSITNDHLLQINHLINNHLRNGCSISYVFIERRHLSSVCYVKAALPRVLDLLSVHFRYSRGSESALSVRSLQNLIHNIYSERCVPPLNEQLEEDPVVLLKKFTDSPIQALQRAKEVLDIYLHLITQTRTNTSVDWSCAMEYSNYTTVVITELVRTHGTEATQVMLGQIEQDASDLNFYKVGFIVLAVSGGIFLLITVSCLMHRKRFHQLRGQDMELDTWSNVSHIGFCSTDFNRMDLII</sequence>
<dbReference type="AlphaFoldDB" id="A0A7J5ZIR7"/>
<reference evidence="2 3" key="1">
    <citation type="submission" date="2020-02" db="EMBL/GenBank/DDBJ databases">
        <title>A chromosome-scale genome assembly of the black bullhead catfish (Ameiurus melas).</title>
        <authorList>
            <person name="Wen M."/>
            <person name="Zham M."/>
            <person name="Cabau C."/>
            <person name="Klopp C."/>
            <person name="Donnadieu C."/>
            <person name="Roques C."/>
            <person name="Bouchez O."/>
            <person name="Lampietro C."/>
            <person name="Jouanno E."/>
            <person name="Herpin A."/>
            <person name="Louis A."/>
            <person name="Berthelot C."/>
            <person name="Parey E."/>
            <person name="Roest-Crollius H."/>
            <person name="Braasch I."/>
            <person name="Postlethwait J."/>
            <person name="Robinson-Rechavi M."/>
            <person name="Echchiki A."/>
            <person name="Begum T."/>
            <person name="Montfort J."/>
            <person name="Schartl M."/>
            <person name="Bobe J."/>
            <person name="Guiguen Y."/>
        </authorList>
    </citation>
    <scope>NUCLEOTIDE SEQUENCE [LARGE SCALE GENOMIC DNA]</scope>
    <source>
        <strain evidence="2">M_S1</strain>
        <tissue evidence="2">Blood</tissue>
    </source>
</reference>
<dbReference type="Gene3D" id="1.20.1250.10">
    <property type="match status" value="1"/>
</dbReference>
<dbReference type="SUPFAM" id="SSF47266">
    <property type="entry name" value="4-helical cytokines"/>
    <property type="match status" value="1"/>
</dbReference>
<name>A0A7J5ZIR7_AMEME</name>
<protein>
    <recommendedName>
        <fullName evidence="4">Colony stimulating factor 1b (macrophage)</fullName>
    </recommendedName>
</protein>
<keyword evidence="3" id="KW-1185">Reference proteome</keyword>
<keyword evidence="1" id="KW-0472">Membrane</keyword>
<comment type="caution">
    <text evidence="2">The sequence shown here is derived from an EMBL/GenBank/DDBJ whole genome shotgun (WGS) entry which is preliminary data.</text>
</comment>
<organism evidence="2 3">
    <name type="scientific">Ameiurus melas</name>
    <name type="common">Black bullhead</name>
    <name type="synonym">Silurus melas</name>
    <dbReference type="NCBI Taxonomy" id="219545"/>
    <lineage>
        <taxon>Eukaryota</taxon>
        <taxon>Metazoa</taxon>
        <taxon>Chordata</taxon>
        <taxon>Craniata</taxon>
        <taxon>Vertebrata</taxon>
        <taxon>Euteleostomi</taxon>
        <taxon>Actinopterygii</taxon>
        <taxon>Neopterygii</taxon>
        <taxon>Teleostei</taxon>
        <taxon>Ostariophysi</taxon>
        <taxon>Siluriformes</taxon>
        <taxon>Ictaluridae</taxon>
        <taxon>Ameiurus</taxon>
    </lineage>
</organism>
<dbReference type="InterPro" id="IPR008001">
    <property type="entry name" value="MCSF-1"/>
</dbReference>
<proteinExistence type="predicted"/>
<dbReference type="GO" id="GO:0008083">
    <property type="term" value="F:growth factor activity"/>
    <property type="evidence" value="ECO:0007669"/>
    <property type="project" value="InterPro"/>
</dbReference>
<dbReference type="PANTHER" id="PTHR10058:SF0">
    <property type="entry name" value="MACROPHAGE COLONY-STIMULATING FACTOR 1"/>
    <property type="match status" value="1"/>
</dbReference>
<evidence type="ECO:0000256" key="1">
    <source>
        <dbReference type="SAM" id="Phobius"/>
    </source>
</evidence>
<evidence type="ECO:0000313" key="3">
    <source>
        <dbReference type="Proteomes" id="UP000593565"/>
    </source>
</evidence>
<evidence type="ECO:0000313" key="2">
    <source>
        <dbReference type="EMBL" id="KAF4070564.1"/>
    </source>
</evidence>
<dbReference type="GO" id="GO:0016020">
    <property type="term" value="C:membrane"/>
    <property type="evidence" value="ECO:0007669"/>
    <property type="project" value="InterPro"/>
</dbReference>
<dbReference type="Proteomes" id="UP000593565">
    <property type="component" value="Unassembled WGS sequence"/>
</dbReference>
<dbReference type="PANTHER" id="PTHR10058">
    <property type="entry name" value="MACROPHAGE COLONY STIMULATING FACTOR"/>
    <property type="match status" value="1"/>
</dbReference>
<gene>
    <name evidence="2" type="ORF">AMELA_G00286840</name>
</gene>
<dbReference type="EMBL" id="JAAGNN010000029">
    <property type="protein sequence ID" value="KAF4070564.1"/>
    <property type="molecule type" value="Genomic_DNA"/>
</dbReference>
<dbReference type="FunFam" id="1.20.1250.10:FF:000056">
    <property type="entry name" value="Colony-stimulating factor 1b (macrophage)"/>
    <property type="match status" value="1"/>
</dbReference>
<dbReference type="GO" id="GO:0005125">
    <property type="term" value="F:cytokine activity"/>
    <property type="evidence" value="ECO:0007669"/>
    <property type="project" value="InterPro"/>
</dbReference>
<dbReference type="InterPro" id="IPR009079">
    <property type="entry name" value="4_helix_cytokine-like_core"/>
</dbReference>
<evidence type="ECO:0008006" key="4">
    <source>
        <dbReference type="Google" id="ProtNLM"/>
    </source>
</evidence>
<feature type="transmembrane region" description="Helical" evidence="1">
    <location>
        <begin position="232"/>
        <end position="255"/>
    </location>
</feature>
<dbReference type="GO" id="GO:0005615">
    <property type="term" value="C:extracellular space"/>
    <property type="evidence" value="ECO:0007669"/>
    <property type="project" value="TreeGrafter"/>
</dbReference>
<keyword evidence="1" id="KW-0812">Transmembrane</keyword>
<keyword evidence="1" id="KW-1133">Transmembrane helix</keyword>